<dbReference type="EMBL" id="JAEUBE010000158">
    <property type="protein sequence ID" value="KAH3668735.1"/>
    <property type="molecule type" value="Genomic_DNA"/>
</dbReference>
<accession>A0A9P8T819</accession>
<proteinExistence type="predicted"/>
<keyword evidence="2" id="KW-1185">Reference proteome</keyword>
<gene>
    <name evidence="1" type="ORF">OGAPHI_002490</name>
</gene>
<comment type="caution">
    <text evidence="1">The sequence shown here is derived from an EMBL/GenBank/DDBJ whole genome shotgun (WGS) entry which is preliminary data.</text>
</comment>
<reference evidence="1" key="1">
    <citation type="journal article" date="2021" name="Open Biol.">
        <title>Shared evolutionary footprints suggest mitochondrial oxidative damage underlies multiple complex I losses in fungi.</title>
        <authorList>
            <person name="Schikora-Tamarit M.A."/>
            <person name="Marcet-Houben M."/>
            <person name="Nosek J."/>
            <person name="Gabaldon T."/>
        </authorList>
    </citation>
    <scope>NUCLEOTIDE SEQUENCE</scope>
    <source>
        <strain evidence="1">CBS6075</strain>
    </source>
</reference>
<organism evidence="1 2">
    <name type="scientific">Ogataea philodendri</name>
    <dbReference type="NCBI Taxonomy" id="1378263"/>
    <lineage>
        <taxon>Eukaryota</taxon>
        <taxon>Fungi</taxon>
        <taxon>Dikarya</taxon>
        <taxon>Ascomycota</taxon>
        <taxon>Saccharomycotina</taxon>
        <taxon>Pichiomycetes</taxon>
        <taxon>Pichiales</taxon>
        <taxon>Pichiaceae</taxon>
        <taxon>Ogataea</taxon>
    </lineage>
</organism>
<reference evidence="1" key="2">
    <citation type="submission" date="2021-01" db="EMBL/GenBank/DDBJ databases">
        <authorList>
            <person name="Schikora-Tamarit M.A."/>
        </authorList>
    </citation>
    <scope>NUCLEOTIDE SEQUENCE</scope>
    <source>
        <strain evidence="1">CBS6075</strain>
    </source>
</reference>
<dbReference type="RefSeq" id="XP_046063149.1">
    <property type="nucleotide sequence ID" value="XM_046203365.1"/>
</dbReference>
<name>A0A9P8T819_9ASCO</name>
<dbReference type="Proteomes" id="UP000769157">
    <property type="component" value="Unassembled WGS sequence"/>
</dbReference>
<sequence length="87" mass="9453">MARHFGFLAVIRGVSTSTKSSISSHPWSSDSPRSLMDEFEAAIKELDSVIPISWASIPIAVCWLNSATKSRKSVLTKSTSPCLNSKL</sequence>
<dbReference type="AlphaFoldDB" id="A0A9P8T819"/>
<dbReference type="GeneID" id="70234457"/>
<evidence type="ECO:0000313" key="1">
    <source>
        <dbReference type="EMBL" id="KAH3668735.1"/>
    </source>
</evidence>
<evidence type="ECO:0000313" key="2">
    <source>
        <dbReference type="Proteomes" id="UP000769157"/>
    </source>
</evidence>
<protein>
    <submittedName>
        <fullName evidence="1">Uncharacterized protein</fullName>
    </submittedName>
</protein>